<proteinExistence type="predicted"/>
<evidence type="ECO:0000313" key="2">
    <source>
        <dbReference type="Proteomes" id="UP000217154"/>
    </source>
</evidence>
<name>A0A250DQA8_9BURK</name>
<evidence type="ECO:0000313" key="1">
    <source>
        <dbReference type="EMBL" id="ATA56179.1"/>
    </source>
</evidence>
<gene>
    <name evidence="1" type="ORF">CKY39_25300</name>
</gene>
<reference evidence="1 2" key="1">
    <citation type="submission" date="2017-09" db="EMBL/GenBank/DDBJ databases">
        <title>The diverse metabolic capabilities of V. boronicumulans make it an excellent choice for continued studies on novel biodegradation.</title>
        <authorList>
            <person name="Sun S."/>
        </authorList>
    </citation>
    <scope>NUCLEOTIDE SEQUENCE [LARGE SCALE GENOMIC DNA]</scope>
    <source>
        <strain evidence="1 2">J1</strain>
    </source>
</reference>
<dbReference type="Proteomes" id="UP000217154">
    <property type="component" value="Chromosome"/>
</dbReference>
<dbReference type="KEGG" id="vbo:CKY39_25300"/>
<dbReference type="EMBL" id="CP023284">
    <property type="protein sequence ID" value="ATA56179.1"/>
    <property type="molecule type" value="Genomic_DNA"/>
</dbReference>
<protein>
    <submittedName>
        <fullName evidence="1">Uncharacterized protein</fullName>
    </submittedName>
</protein>
<dbReference type="AlphaFoldDB" id="A0A250DQA8"/>
<sequence>MDNISAYRLWYEALQRSDRKKWSKRTREYLAFADGLEFDQWWEQVKEYFLPPEPFTVVPVDDEHQANEWWGEYGYDPSVKLLYVNLYTPSSILIRDFGRLVRSLAKNKAGRPAIDQTLVDLPLARPPNVPLIEKMLRCYDLWLENQRRPHAARRKLYEIGVLAKISPGYIVEDVNDHTREAAAKRELMSITASRMIKRAKTMIQNVEKGQFPVY</sequence>
<dbReference type="RefSeq" id="WP_095746409.1">
    <property type="nucleotide sequence ID" value="NZ_CP023284.1"/>
</dbReference>
<accession>A0A250DQA8</accession>
<organism evidence="1 2">
    <name type="scientific">Variovorax boronicumulans</name>
    <dbReference type="NCBI Taxonomy" id="436515"/>
    <lineage>
        <taxon>Bacteria</taxon>
        <taxon>Pseudomonadati</taxon>
        <taxon>Pseudomonadota</taxon>
        <taxon>Betaproteobacteria</taxon>
        <taxon>Burkholderiales</taxon>
        <taxon>Comamonadaceae</taxon>
        <taxon>Variovorax</taxon>
    </lineage>
</organism>